<protein>
    <submittedName>
        <fullName evidence="3">CotH kinase family protein</fullName>
    </submittedName>
</protein>
<keyword evidence="2" id="KW-0812">Transmembrane</keyword>
<feature type="transmembrane region" description="Helical" evidence="2">
    <location>
        <begin position="12"/>
        <end position="30"/>
    </location>
</feature>
<keyword evidence="2" id="KW-1133">Transmembrane helix</keyword>
<accession>A0AAE2ZW77</accession>
<dbReference type="AlphaFoldDB" id="A0AAE2ZW77"/>
<dbReference type="InterPro" id="IPR026876">
    <property type="entry name" value="Fn3_assoc_repeat"/>
</dbReference>
<keyword evidence="3" id="KW-0808">Transferase</keyword>
<keyword evidence="3" id="KW-0418">Kinase</keyword>
<sequence length="591" mass="66346">MDTEKKTGERIGITLALLACVGFSAFLIWLQQSQENDRQQLTQQVQDSGQREEQTEGSGQIEIRSRVTRSKTGDQPVFSLPGGFYPEDITVEIAAPAGSGIYYTLDGTVPDPENGILYEAPVEITNICGSPNVYSAISTVSAYQDYAPFNDVDKAVVLQAVAVDAGGRTSNVTCASYFVAMEARAMYRDLPVLSLTVDPVELFDYFGGNYVTGVDYENALAADDLRFDSANYYRGGEMNAHVEYFEADRYLTYEGEVTLSLRKDGNLDYGQKSFLMTGADPVPESSCELYELFRDGTFLLYGGGTDHVAKNRQVLEELLLKEITDFTLEERKGCLVFVDGEFWGLYLVGRVNTAETFARRAGGSPEEIQVIENRYPSQIAPEYGELYRLVTEGNTSGHGTYQKILEQMDLESYLDYYCANLYFGNSQFDSFSTTLWRRAGEGETGKWHWEFSDATDTLGRNKVSNYSVNTYLCPGVAEDLFLQGLLKNKDFQTAFRQRMREYVEELTKEKAEEYLTPLLETYRVAVTATAERYGLRQTEEGYLADGDTIQEYFASRGEYILRYTEELITLVDQTEAPDGVQETVTESAPEE</sequence>
<evidence type="ECO:0000256" key="2">
    <source>
        <dbReference type="SAM" id="Phobius"/>
    </source>
</evidence>
<dbReference type="RefSeq" id="WP_227732387.1">
    <property type="nucleotide sequence ID" value="NZ_JAJEPV010000005.1"/>
</dbReference>
<evidence type="ECO:0000256" key="1">
    <source>
        <dbReference type="SAM" id="MobiDB-lite"/>
    </source>
</evidence>
<feature type="region of interest" description="Disordered" evidence="1">
    <location>
        <begin position="40"/>
        <end position="74"/>
    </location>
</feature>
<dbReference type="Proteomes" id="UP001197795">
    <property type="component" value="Unassembled WGS sequence"/>
</dbReference>
<dbReference type="GO" id="GO:0016301">
    <property type="term" value="F:kinase activity"/>
    <property type="evidence" value="ECO:0007669"/>
    <property type="project" value="UniProtKB-KW"/>
</dbReference>
<evidence type="ECO:0000313" key="4">
    <source>
        <dbReference type="Proteomes" id="UP001197795"/>
    </source>
</evidence>
<evidence type="ECO:0000313" key="3">
    <source>
        <dbReference type="EMBL" id="MCC2118556.1"/>
    </source>
</evidence>
<dbReference type="Pfam" id="PF13287">
    <property type="entry name" value="Fn3_assoc"/>
    <property type="match status" value="1"/>
</dbReference>
<dbReference type="Pfam" id="PF08757">
    <property type="entry name" value="CotH"/>
    <property type="match status" value="1"/>
</dbReference>
<dbReference type="InterPro" id="IPR014867">
    <property type="entry name" value="Spore_coat_CotH_CotH2/3/7"/>
</dbReference>
<proteinExistence type="predicted"/>
<comment type="caution">
    <text evidence="3">The sequence shown here is derived from an EMBL/GenBank/DDBJ whole genome shotgun (WGS) entry which is preliminary data.</text>
</comment>
<keyword evidence="4" id="KW-1185">Reference proteome</keyword>
<gene>
    <name evidence="3" type="ORF">LKD75_02940</name>
</gene>
<keyword evidence="2" id="KW-0472">Membrane</keyword>
<dbReference type="EMBL" id="JAJEPV010000005">
    <property type="protein sequence ID" value="MCC2118556.1"/>
    <property type="molecule type" value="Genomic_DNA"/>
</dbReference>
<name>A0AAE2ZW77_9FIRM</name>
<organism evidence="3 4">
    <name type="scientific">Waltera acetigignens</name>
    <dbReference type="NCBI Taxonomy" id="2981769"/>
    <lineage>
        <taxon>Bacteria</taxon>
        <taxon>Bacillati</taxon>
        <taxon>Bacillota</taxon>
        <taxon>Clostridia</taxon>
        <taxon>Lachnospirales</taxon>
        <taxon>Lachnospiraceae</taxon>
        <taxon>Waltera</taxon>
    </lineage>
</organism>
<reference evidence="3 4" key="1">
    <citation type="submission" date="2021-10" db="EMBL/GenBank/DDBJ databases">
        <title>Anaerobic single-cell dispensing facilitates the cultivation of human gut bacteria.</title>
        <authorList>
            <person name="Afrizal A."/>
        </authorList>
    </citation>
    <scope>NUCLEOTIDE SEQUENCE [LARGE SCALE GENOMIC DNA]</scope>
    <source>
        <strain evidence="3 4">CLA-AA-H273</strain>
    </source>
</reference>